<sequence length="116" mass="12098">MTLEPRSAYPTTAVTARRGDRPQGTAPHGPAPSAPPLASPREIDIMQAAPVLPSVRPLAAARLALRAAESLLLGGGQRTARRNAWSAVLDDRRAARDRAEAQSVIEAVSGPSSQAT</sequence>
<gene>
    <name evidence="2" type="ORF">GCM10023082_49720</name>
</gene>
<name>A0ABP7FSQ5_9ACTN</name>
<feature type="compositionally biased region" description="Pro residues" evidence="1">
    <location>
        <begin position="29"/>
        <end position="38"/>
    </location>
</feature>
<keyword evidence="3" id="KW-1185">Reference proteome</keyword>
<comment type="caution">
    <text evidence="2">The sequence shown here is derived from an EMBL/GenBank/DDBJ whole genome shotgun (WGS) entry which is preliminary data.</text>
</comment>
<dbReference type="EMBL" id="BAABEP010000044">
    <property type="protein sequence ID" value="GAA3747352.1"/>
    <property type="molecule type" value="Genomic_DNA"/>
</dbReference>
<protein>
    <submittedName>
        <fullName evidence="2">Uncharacterized protein</fullName>
    </submittedName>
</protein>
<evidence type="ECO:0000313" key="3">
    <source>
        <dbReference type="Proteomes" id="UP001499884"/>
    </source>
</evidence>
<accession>A0ABP7FSQ5</accession>
<proteinExistence type="predicted"/>
<evidence type="ECO:0000256" key="1">
    <source>
        <dbReference type="SAM" id="MobiDB-lite"/>
    </source>
</evidence>
<organism evidence="2 3">
    <name type="scientific">Streptomyces tremellae</name>
    <dbReference type="NCBI Taxonomy" id="1124239"/>
    <lineage>
        <taxon>Bacteria</taxon>
        <taxon>Bacillati</taxon>
        <taxon>Actinomycetota</taxon>
        <taxon>Actinomycetes</taxon>
        <taxon>Kitasatosporales</taxon>
        <taxon>Streptomycetaceae</taxon>
        <taxon>Streptomyces</taxon>
    </lineage>
</organism>
<reference evidence="3" key="1">
    <citation type="journal article" date="2019" name="Int. J. Syst. Evol. Microbiol.">
        <title>The Global Catalogue of Microorganisms (GCM) 10K type strain sequencing project: providing services to taxonomists for standard genome sequencing and annotation.</title>
        <authorList>
            <consortium name="The Broad Institute Genomics Platform"/>
            <consortium name="The Broad Institute Genome Sequencing Center for Infectious Disease"/>
            <person name="Wu L."/>
            <person name="Ma J."/>
        </authorList>
    </citation>
    <scope>NUCLEOTIDE SEQUENCE [LARGE SCALE GENOMIC DNA]</scope>
    <source>
        <strain evidence="3">JCM 30846</strain>
    </source>
</reference>
<dbReference type="Proteomes" id="UP001499884">
    <property type="component" value="Unassembled WGS sequence"/>
</dbReference>
<evidence type="ECO:0000313" key="2">
    <source>
        <dbReference type="EMBL" id="GAA3747352.1"/>
    </source>
</evidence>
<feature type="region of interest" description="Disordered" evidence="1">
    <location>
        <begin position="1"/>
        <end position="40"/>
    </location>
</feature>